<evidence type="ECO:0000313" key="2">
    <source>
        <dbReference type="EMBL" id="AWR96709.1"/>
    </source>
</evidence>
<protein>
    <recommendedName>
        <fullName evidence="1">CobQ/CobB/MinD/ParA nucleotide binding domain-containing protein</fullName>
    </recommendedName>
</protein>
<gene>
    <name evidence="2" type="ORF">DFR86_03480</name>
</gene>
<name>A0A2U9IKZ6_9CREN</name>
<dbReference type="Pfam" id="PF01656">
    <property type="entry name" value="CbiA"/>
    <property type="match status" value="1"/>
</dbReference>
<dbReference type="KEGG" id="asul:DFR86_03480"/>
<dbReference type="Proteomes" id="UP000248410">
    <property type="component" value="Chromosome"/>
</dbReference>
<keyword evidence="3" id="KW-1185">Reference proteome</keyword>
<dbReference type="RefSeq" id="WP_110379599.1">
    <property type="nucleotide sequence ID" value="NZ_CP029288.2"/>
</dbReference>
<dbReference type="Gene3D" id="3.40.50.300">
    <property type="entry name" value="P-loop containing nucleotide triphosphate hydrolases"/>
    <property type="match status" value="1"/>
</dbReference>
<evidence type="ECO:0000313" key="3">
    <source>
        <dbReference type="Proteomes" id="UP000248410"/>
    </source>
</evidence>
<sequence>MRLSILSTKGGIGKSTISALLGKFFAEKGQNTLIIDRDPLGWISKLAKIFDKGLLARIVDGDKSPCNCYTEIKLNGKLGILKFYGDGPRFYVDYEIINKNKDLKNKLEEEYRKKVTQDYKYFIVDNPSNVSWEDEEVQLEFPMFKKNPSTRKNF</sequence>
<dbReference type="InterPro" id="IPR002586">
    <property type="entry name" value="CobQ/CobB/MinD/ParA_Nub-bd_dom"/>
</dbReference>
<dbReference type="AlphaFoldDB" id="A0A2U9IKZ6"/>
<dbReference type="InterPro" id="IPR027417">
    <property type="entry name" value="P-loop_NTPase"/>
</dbReference>
<dbReference type="SUPFAM" id="SSF52540">
    <property type="entry name" value="P-loop containing nucleoside triphosphate hydrolases"/>
    <property type="match status" value="1"/>
</dbReference>
<dbReference type="EMBL" id="CP029288">
    <property type="protein sequence ID" value="AWR96709.1"/>
    <property type="molecule type" value="Genomic_DNA"/>
</dbReference>
<dbReference type="OrthoDB" id="36110at2157"/>
<dbReference type="GeneID" id="36836999"/>
<evidence type="ECO:0000259" key="1">
    <source>
        <dbReference type="Pfam" id="PF01656"/>
    </source>
</evidence>
<organism evidence="2 3">
    <name type="scientific">Acidianus sulfidivorans JP7</name>
    <dbReference type="NCBI Taxonomy" id="619593"/>
    <lineage>
        <taxon>Archaea</taxon>
        <taxon>Thermoproteota</taxon>
        <taxon>Thermoprotei</taxon>
        <taxon>Sulfolobales</taxon>
        <taxon>Sulfolobaceae</taxon>
        <taxon>Acidianus</taxon>
    </lineage>
</organism>
<feature type="domain" description="CobQ/CobB/MinD/ParA nucleotide binding" evidence="1">
    <location>
        <begin position="4"/>
        <end position="45"/>
    </location>
</feature>
<proteinExistence type="predicted"/>
<reference evidence="2 3" key="1">
    <citation type="submission" date="2018-05" db="EMBL/GenBank/DDBJ databases">
        <title>Complete Genome Sequences of Extremely Thermoacidophilic, Metal-Mobilizing Type-Strain Members of the Archaeal Family Sulfolobaceae: Acidianus brierleyi DSM-1651T, Acidianus sulfidivorans DSM-18786T, Metallosphaera hakonensis DSM-7519T, and Metallosphaera prunae DSM-10039T.</title>
        <authorList>
            <person name="Counts J.A."/>
            <person name="Kelly R.M."/>
        </authorList>
    </citation>
    <scope>NUCLEOTIDE SEQUENCE [LARGE SCALE GENOMIC DNA]</scope>
    <source>
        <strain evidence="2 3">JP7</strain>
    </source>
</reference>
<accession>A0A2U9IKZ6</accession>